<accession>A0A509EDC8</accession>
<sequence>MGDGFTRWVDGQYALNQPELGLSNRQSGRLLARSAMLCGGGVFPLRSRVTQDDPQLRR</sequence>
<keyword evidence="2" id="KW-1185">Reference proteome</keyword>
<dbReference type="AlphaFoldDB" id="A0A509EDC8"/>
<name>A0A509EDC8_9HYPH</name>
<protein>
    <submittedName>
        <fullName evidence="1">Uncharacterized protein</fullName>
    </submittedName>
</protein>
<dbReference type="Proteomes" id="UP000410984">
    <property type="component" value="Unassembled WGS sequence"/>
</dbReference>
<proteinExistence type="predicted"/>
<gene>
    <name evidence="1" type="ORF">MET9862_01750</name>
</gene>
<evidence type="ECO:0000313" key="2">
    <source>
        <dbReference type="Proteomes" id="UP000410984"/>
    </source>
</evidence>
<organism evidence="1 2">
    <name type="scientific">Methylobacterium symbioticum</name>
    <dbReference type="NCBI Taxonomy" id="2584084"/>
    <lineage>
        <taxon>Bacteria</taxon>
        <taxon>Pseudomonadati</taxon>
        <taxon>Pseudomonadota</taxon>
        <taxon>Alphaproteobacteria</taxon>
        <taxon>Hyphomicrobiales</taxon>
        <taxon>Methylobacteriaceae</taxon>
        <taxon>Methylobacterium</taxon>
    </lineage>
</organism>
<reference evidence="1 2" key="1">
    <citation type="submission" date="2019-06" db="EMBL/GenBank/DDBJ databases">
        <authorList>
            <person name="Rodrigo-Torres L."/>
            <person name="Arahal R. D."/>
            <person name="Lucena T."/>
        </authorList>
    </citation>
    <scope>NUCLEOTIDE SEQUENCE [LARGE SCALE GENOMIC DNA]</scope>
    <source>
        <strain evidence="1 2">SB0023/3</strain>
    </source>
</reference>
<evidence type="ECO:0000313" key="1">
    <source>
        <dbReference type="EMBL" id="VUD71173.1"/>
    </source>
</evidence>
<dbReference type="EMBL" id="CABFPH010000018">
    <property type="protein sequence ID" value="VUD71173.1"/>
    <property type="molecule type" value="Genomic_DNA"/>
</dbReference>